<keyword evidence="9" id="KW-1185">Reference proteome</keyword>
<evidence type="ECO:0000256" key="2">
    <source>
        <dbReference type="ARBA" id="ARBA00022723"/>
    </source>
</evidence>
<dbReference type="PROSITE" id="PS51379">
    <property type="entry name" value="4FE4S_FER_2"/>
    <property type="match status" value="3"/>
</dbReference>
<keyword evidence="3 6" id="KW-0677">Repeat</keyword>
<dbReference type="AlphaFoldDB" id="A0A1C7FEF9"/>
<dbReference type="InterPro" id="IPR050572">
    <property type="entry name" value="Fe-S_Ferredoxin"/>
</dbReference>
<keyword evidence="2 6" id="KW-0479">Metal-binding</keyword>
<feature type="binding site" evidence="6">
    <location>
        <position position="67"/>
    </location>
    <ligand>
        <name>[4Fe-4S] cluster</name>
        <dbReference type="ChEBI" id="CHEBI:49883"/>
        <label>2</label>
    </ligand>
</feature>
<dbReference type="Pfam" id="PF12838">
    <property type="entry name" value="Fer4_7"/>
    <property type="match status" value="1"/>
</dbReference>
<reference evidence="8 9" key="1">
    <citation type="submission" date="2016-07" db="EMBL/GenBank/DDBJ databases">
        <title>Genome sequencing of Vibrio scophthalmi strain VS-05, an isolated from Paralichthys olivaceus.</title>
        <authorList>
            <person name="Han H.-J."/>
        </authorList>
    </citation>
    <scope>NUCLEOTIDE SEQUENCE [LARGE SCALE GENOMIC DNA]</scope>
    <source>
        <strain evidence="8 9">VS-05</strain>
    </source>
</reference>
<feature type="domain" description="4Fe-4S ferredoxin-type" evidence="7">
    <location>
        <begin position="130"/>
        <end position="159"/>
    </location>
</feature>
<dbReference type="PANTHER" id="PTHR43687:SF1">
    <property type="entry name" value="FERREDOXIN III"/>
    <property type="match status" value="1"/>
</dbReference>
<evidence type="ECO:0000256" key="4">
    <source>
        <dbReference type="ARBA" id="ARBA00023004"/>
    </source>
</evidence>
<evidence type="ECO:0000313" key="9">
    <source>
        <dbReference type="Proteomes" id="UP000092528"/>
    </source>
</evidence>
<evidence type="ECO:0000259" key="7">
    <source>
        <dbReference type="PROSITE" id="PS51379"/>
    </source>
</evidence>
<dbReference type="InterPro" id="IPR004496">
    <property type="entry name" value="NapF"/>
</dbReference>
<dbReference type="SUPFAM" id="SSF54862">
    <property type="entry name" value="4Fe-4S ferredoxins"/>
    <property type="match status" value="1"/>
</dbReference>
<comment type="subcellular location">
    <subcellularLocation>
        <location evidence="6">Cytoplasm</location>
    </subcellularLocation>
</comment>
<dbReference type="Pfam" id="PF13187">
    <property type="entry name" value="Fer4_9"/>
    <property type="match status" value="1"/>
</dbReference>
<dbReference type="Proteomes" id="UP000092528">
    <property type="component" value="Chromosome 2"/>
</dbReference>
<accession>A0A1C7FEF9</accession>
<comment type="subunit">
    <text evidence="6">Interacts with the cytoplasmic NapA precursor.</text>
</comment>
<evidence type="ECO:0000313" key="8">
    <source>
        <dbReference type="EMBL" id="ANU38380.1"/>
    </source>
</evidence>
<dbReference type="GO" id="GO:0046872">
    <property type="term" value="F:metal ion binding"/>
    <property type="evidence" value="ECO:0007669"/>
    <property type="project" value="UniProtKB-KW"/>
</dbReference>
<feature type="binding site" evidence="6">
    <location>
        <position position="73"/>
    </location>
    <ligand>
        <name>[4Fe-4S] cluster</name>
        <dbReference type="ChEBI" id="CHEBI:49883"/>
        <label>2</label>
    </ligand>
</feature>
<dbReference type="EMBL" id="CP016415">
    <property type="protein sequence ID" value="ANU38380.1"/>
    <property type="molecule type" value="Genomic_DNA"/>
</dbReference>
<keyword evidence="1 6" id="KW-0004">4Fe-4S</keyword>
<feature type="binding site" evidence="6">
    <location>
        <position position="149"/>
    </location>
    <ligand>
        <name>[4Fe-4S] cluster</name>
        <dbReference type="ChEBI" id="CHEBI:49883"/>
        <label>3</label>
    </ligand>
</feature>
<dbReference type="Gene3D" id="3.30.70.20">
    <property type="match status" value="2"/>
</dbReference>
<feature type="binding site" evidence="6">
    <location>
        <position position="139"/>
    </location>
    <ligand>
        <name>[4Fe-4S] cluster</name>
        <dbReference type="ChEBI" id="CHEBI:49883"/>
        <label>3</label>
    </ligand>
</feature>
<gene>
    <name evidence="6" type="primary">napF</name>
    <name evidence="8" type="ORF">VSVS05_03342</name>
</gene>
<feature type="binding site" evidence="6">
    <location>
        <position position="38"/>
    </location>
    <ligand>
        <name>[4Fe-4S] cluster</name>
        <dbReference type="ChEBI" id="CHEBI:49883"/>
        <label>1</label>
    </ligand>
</feature>
<dbReference type="PATRIC" id="fig|45658.7.peg.3301"/>
<dbReference type="RefSeq" id="WP_065546236.1">
    <property type="nucleotide sequence ID" value="NZ_CP016415.1"/>
</dbReference>
<protein>
    <recommendedName>
        <fullName evidence="6">Ferredoxin-type protein NapF</fullName>
    </recommendedName>
</protein>
<feature type="binding site" evidence="6">
    <location>
        <position position="41"/>
    </location>
    <ligand>
        <name>[4Fe-4S] cluster</name>
        <dbReference type="ChEBI" id="CHEBI:49883"/>
        <label>1</label>
    </ligand>
</feature>
<dbReference type="PANTHER" id="PTHR43687">
    <property type="entry name" value="ADENYLYLSULFATE REDUCTASE, BETA SUBUNIT"/>
    <property type="match status" value="1"/>
</dbReference>
<dbReference type="InterPro" id="IPR017900">
    <property type="entry name" value="4Fe4S_Fe_S_CS"/>
</dbReference>
<comment type="function">
    <text evidence="6">Could be involved in the maturation of NapA, the catalytic subunit of the periplasmic nitrate reductase, before its export into the periplasm.</text>
</comment>
<feature type="binding site" evidence="6">
    <location>
        <position position="77"/>
    </location>
    <ligand>
        <name>[4Fe-4S] cluster</name>
        <dbReference type="ChEBI" id="CHEBI:49883"/>
        <label>2</label>
    </ligand>
</feature>
<evidence type="ECO:0000256" key="6">
    <source>
        <dbReference type="HAMAP-Rule" id="MF_02201"/>
    </source>
</evidence>
<sequence length="161" mass="17592">MVDLSRRRFFTRNVVADTSVRLPWLTAPERFTDLCSQCGECVKACETQIIIKGDGGFPRVDFSIDECTFCYQCVQSCPETLFEPAQSEPWQAVAEISSQCLAKQNVECRACSDICEPMAIRFNYAVGQVAQPSINHEQCSGCGACVAVCPTSSINVSNVGA</sequence>
<organism evidence="8 9">
    <name type="scientific">Vibrio scophthalmi</name>
    <dbReference type="NCBI Taxonomy" id="45658"/>
    <lineage>
        <taxon>Bacteria</taxon>
        <taxon>Pseudomonadati</taxon>
        <taxon>Pseudomonadota</taxon>
        <taxon>Gammaproteobacteria</taxon>
        <taxon>Vibrionales</taxon>
        <taxon>Vibrionaceae</taxon>
        <taxon>Vibrio</taxon>
    </lineage>
</organism>
<feature type="domain" description="4Fe-4S ferredoxin-type" evidence="7">
    <location>
        <begin position="26"/>
        <end position="55"/>
    </location>
</feature>
<feature type="domain" description="4Fe-4S ferredoxin-type" evidence="7">
    <location>
        <begin position="56"/>
        <end position="87"/>
    </location>
</feature>
<dbReference type="GO" id="GO:0051539">
    <property type="term" value="F:4 iron, 4 sulfur cluster binding"/>
    <property type="evidence" value="ECO:0007669"/>
    <property type="project" value="UniProtKB-UniRule"/>
</dbReference>
<dbReference type="CDD" id="cd10564">
    <property type="entry name" value="NapF_like"/>
    <property type="match status" value="1"/>
</dbReference>
<evidence type="ECO:0000256" key="3">
    <source>
        <dbReference type="ARBA" id="ARBA00022737"/>
    </source>
</evidence>
<dbReference type="GeneID" id="96874767"/>
<dbReference type="STRING" id="45658.VSVS12_03934"/>
<feature type="binding site" evidence="6">
    <location>
        <position position="142"/>
    </location>
    <ligand>
        <name>[4Fe-4S] cluster</name>
        <dbReference type="ChEBI" id="CHEBI:49883"/>
        <label>3</label>
    </ligand>
</feature>
<keyword evidence="6" id="KW-0963">Cytoplasm</keyword>
<feature type="binding site" evidence="6">
    <location>
        <position position="35"/>
    </location>
    <ligand>
        <name>[4Fe-4S] cluster</name>
        <dbReference type="ChEBI" id="CHEBI:49883"/>
        <label>1</label>
    </ligand>
</feature>
<dbReference type="PROSITE" id="PS00198">
    <property type="entry name" value="4FE4S_FER_1"/>
    <property type="match status" value="2"/>
</dbReference>
<comment type="similarity">
    <text evidence="6">Belongs to the NapF family.</text>
</comment>
<dbReference type="GO" id="GO:0005737">
    <property type="term" value="C:cytoplasm"/>
    <property type="evidence" value="ECO:0007669"/>
    <property type="project" value="UniProtKB-SubCell"/>
</dbReference>
<comment type="cofactor">
    <cofactor evidence="6">
        <name>[4Fe-4S] cluster</name>
        <dbReference type="ChEBI" id="CHEBI:49883"/>
    </cofactor>
</comment>
<feature type="binding site" evidence="6">
    <location>
        <position position="45"/>
    </location>
    <ligand>
        <name>[4Fe-4S] cluster</name>
        <dbReference type="ChEBI" id="CHEBI:49883"/>
        <label>1</label>
    </ligand>
</feature>
<keyword evidence="5 6" id="KW-0411">Iron-sulfur</keyword>
<name>A0A1C7FEF9_9VIBR</name>
<evidence type="ECO:0000256" key="1">
    <source>
        <dbReference type="ARBA" id="ARBA00022485"/>
    </source>
</evidence>
<dbReference type="NCBIfam" id="TIGR00402">
    <property type="entry name" value="napF"/>
    <property type="match status" value="1"/>
</dbReference>
<feature type="binding site" evidence="6">
    <location>
        <position position="70"/>
    </location>
    <ligand>
        <name>[4Fe-4S] cluster</name>
        <dbReference type="ChEBI" id="CHEBI:49883"/>
        <label>2</label>
    </ligand>
</feature>
<dbReference type="InterPro" id="IPR017896">
    <property type="entry name" value="4Fe4S_Fe-S-bd"/>
</dbReference>
<feature type="binding site" evidence="6">
    <location>
        <position position="145"/>
    </location>
    <ligand>
        <name>[4Fe-4S] cluster</name>
        <dbReference type="ChEBI" id="CHEBI:49883"/>
        <label>3</label>
    </ligand>
</feature>
<keyword evidence="4 6" id="KW-0408">Iron</keyword>
<proteinExistence type="inferred from homology"/>
<dbReference type="HAMAP" id="MF_02201">
    <property type="entry name" value="NapF"/>
    <property type="match status" value="1"/>
</dbReference>
<evidence type="ECO:0000256" key="5">
    <source>
        <dbReference type="ARBA" id="ARBA00023014"/>
    </source>
</evidence>